<sequence length="261" mass="28396">MSAPRERVARAFRRGLPSYHAEARVQAESAARLAELLAADGAGPRLERVFEFGCGTGLLTRALLSRFEIGTFHANDLVDEAAVHLPPGPRQGFLAGPIEELPLDGRYDLIASGATIQWIADPRALLARLAAHLAPGGRLLLGGFGRGHFAEVAALGAPAPLFYADPDEWRDLLPPGLELRMVERRRSALGFDDLPQLLRHLRATGVTGNARARWGRAELRAAEADWRARHALADGRLGLSYDCVHLVARRDGDIGPSHRIR</sequence>
<dbReference type="CDD" id="cd02440">
    <property type="entry name" value="AdoMet_MTases"/>
    <property type="match status" value="1"/>
</dbReference>
<name>A0ABR6HJN3_9RHOB</name>
<keyword evidence="2" id="KW-1185">Reference proteome</keyword>
<dbReference type="GO" id="GO:0032259">
    <property type="term" value="P:methylation"/>
    <property type="evidence" value="ECO:0007669"/>
    <property type="project" value="UniProtKB-KW"/>
</dbReference>
<keyword evidence="1" id="KW-0808">Transferase</keyword>
<dbReference type="GO" id="GO:0102130">
    <property type="term" value="F:malonyl-CoA methyltransferase activity"/>
    <property type="evidence" value="ECO:0007669"/>
    <property type="project" value="UniProtKB-EC"/>
</dbReference>
<dbReference type="PANTHER" id="PTHR43861">
    <property type="entry name" value="TRANS-ACONITATE 2-METHYLTRANSFERASE-RELATED"/>
    <property type="match status" value="1"/>
</dbReference>
<reference evidence="1 2" key="1">
    <citation type="submission" date="2020-08" db="EMBL/GenBank/DDBJ databases">
        <title>Genomic Encyclopedia of Type Strains, Phase III (KMG-III): the genomes of soil and plant-associated and newly described type strains.</title>
        <authorList>
            <person name="Whitman W."/>
        </authorList>
    </citation>
    <scope>NUCLEOTIDE SEQUENCE [LARGE SCALE GENOMIC DNA]</scope>
    <source>
        <strain evidence="1 2">CECT 8572</strain>
    </source>
</reference>
<dbReference type="Pfam" id="PF13489">
    <property type="entry name" value="Methyltransf_23"/>
    <property type="match status" value="1"/>
</dbReference>
<gene>
    <name evidence="1" type="ORF">FHS00_000323</name>
</gene>
<keyword evidence="1" id="KW-0489">Methyltransferase</keyword>
<accession>A0ABR6HJN3</accession>
<organism evidence="1 2">
    <name type="scientific">Limimaricola variabilis</name>
    <dbReference type="NCBI Taxonomy" id="1492771"/>
    <lineage>
        <taxon>Bacteria</taxon>
        <taxon>Pseudomonadati</taxon>
        <taxon>Pseudomonadota</taxon>
        <taxon>Alphaproteobacteria</taxon>
        <taxon>Rhodobacterales</taxon>
        <taxon>Paracoccaceae</taxon>
        <taxon>Limimaricola</taxon>
    </lineage>
</organism>
<dbReference type="Gene3D" id="3.40.50.150">
    <property type="entry name" value="Vaccinia Virus protein VP39"/>
    <property type="match status" value="1"/>
</dbReference>
<dbReference type="InterPro" id="IPR029063">
    <property type="entry name" value="SAM-dependent_MTases_sf"/>
</dbReference>
<dbReference type="Proteomes" id="UP000576152">
    <property type="component" value="Unassembled WGS sequence"/>
</dbReference>
<evidence type="ECO:0000313" key="1">
    <source>
        <dbReference type="EMBL" id="MBB3710770.1"/>
    </source>
</evidence>
<dbReference type="PANTHER" id="PTHR43861:SF1">
    <property type="entry name" value="TRANS-ACONITATE 2-METHYLTRANSFERASE"/>
    <property type="match status" value="1"/>
</dbReference>
<dbReference type="EC" id="2.1.1.197" evidence="1"/>
<dbReference type="EMBL" id="JACIBX010000001">
    <property type="protein sequence ID" value="MBB3710770.1"/>
    <property type="molecule type" value="Genomic_DNA"/>
</dbReference>
<evidence type="ECO:0000313" key="2">
    <source>
        <dbReference type="Proteomes" id="UP000576152"/>
    </source>
</evidence>
<protein>
    <submittedName>
        <fullName evidence="1">Malonyl-CoA O-methyltransferase</fullName>
        <ecNumber evidence="1">2.1.1.197</ecNumber>
    </submittedName>
</protein>
<proteinExistence type="predicted"/>
<dbReference type="SUPFAM" id="SSF53335">
    <property type="entry name" value="S-adenosyl-L-methionine-dependent methyltransferases"/>
    <property type="match status" value="1"/>
</dbReference>
<comment type="caution">
    <text evidence="1">The sequence shown here is derived from an EMBL/GenBank/DDBJ whole genome shotgun (WGS) entry which is preliminary data.</text>
</comment>
<dbReference type="RefSeq" id="WP_246390904.1">
    <property type="nucleotide sequence ID" value="NZ_JACIBX010000001.1"/>
</dbReference>